<dbReference type="EMBL" id="VAVZ01000014">
    <property type="protein sequence ID" value="TLP98050.1"/>
    <property type="molecule type" value="Genomic_DNA"/>
</dbReference>
<dbReference type="RefSeq" id="WP_138252745.1">
    <property type="nucleotide sequence ID" value="NZ_VAVZ01000014.1"/>
</dbReference>
<dbReference type="Proteomes" id="UP000310458">
    <property type="component" value="Unassembled WGS sequence"/>
</dbReference>
<proteinExistence type="predicted"/>
<comment type="caution">
    <text evidence="1">The sequence shown here is derived from an EMBL/GenBank/DDBJ whole genome shotgun (WGS) entry which is preliminary data.</text>
</comment>
<organism evidence="1 2">
    <name type="scientific">Nesterenkonia salmonea</name>
    <dbReference type="NCBI Taxonomy" id="1804987"/>
    <lineage>
        <taxon>Bacteria</taxon>
        <taxon>Bacillati</taxon>
        <taxon>Actinomycetota</taxon>
        <taxon>Actinomycetes</taxon>
        <taxon>Micrococcales</taxon>
        <taxon>Micrococcaceae</taxon>
        <taxon>Nesterenkonia</taxon>
    </lineage>
</organism>
<dbReference type="InterPro" id="IPR015001">
    <property type="entry name" value="DUF1850"/>
</dbReference>
<name>A0A5R9BDQ2_9MICC</name>
<gene>
    <name evidence="1" type="ORF">FEF26_06580</name>
</gene>
<sequence>MDGSKPLAGSPWRRLISLGSAAATVAVGGTVGCADPDQGHQAVISHQRTDEVLAETPVTNGTVISQSWIHSIEQSPWTDTYRTVIEPDDDAHLLLESTEFSEYGAGMPLDEGDVSFDDGVIRIQNIDREFESLTWFHSHNADFEFTIDGEVTISADDLPDREPLQLRIETQ</sequence>
<evidence type="ECO:0000313" key="2">
    <source>
        <dbReference type="Proteomes" id="UP000310458"/>
    </source>
</evidence>
<keyword evidence="2" id="KW-1185">Reference proteome</keyword>
<protein>
    <submittedName>
        <fullName evidence="1">DUF1850 domain-containing protein</fullName>
    </submittedName>
</protein>
<accession>A0A5R9BDQ2</accession>
<dbReference type="Pfam" id="PF08905">
    <property type="entry name" value="DUF1850"/>
    <property type="match status" value="1"/>
</dbReference>
<dbReference type="AlphaFoldDB" id="A0A5R9BDQ2"/>
<evidence type="ECO:0000313" key="1">
    <source>
        <dbReference type="EMBL" id="TLP98050.1"/>
    </source>
</evidence>
<reference evidence="1 2" key="1">
    <citation type="submission" date="2019-05" db="EMBL/GenBank/DDBJ databases">
        <title>Nesterenkonia sp. GY074 isolated from the Southern Atlantic Ocean.</title>
        <authorList>
            <person name="Zhang G."/>
        </authorList>
    </citation>
    <scope>NUCLEOTIDE SEQUENCE [LARGE SCALE GENOMIC DNA]</scope>
    <source>
        <strain evidence="1 2">GY074</strain>
    </source>
</reference>
<dbReference type="PROSITE" id="PS51257">
    <property type="entry name" value="PROKAR_LIPOPROTEIN"/>
    <property type="match status" value="1"/>
</dbReference>
<dbReference type="OrthoDB" id="4411648at2"/>